<evidence type="ECO:0008006" key="3">
    <source>
        <dbReference type="Google" id="ProtNLM"/>
    </source>
</evidence>
<dbReference type="InterPro" id="IPR043128">
    <property type="entry name" value="Rev_trsase/Diguanyl_cyclase"/>
</dbReference>
<dbReference type="EMBL" id="QXGA01001951">
    <property type="protein sequence ID" value="KAE9106715.1"/>
    <property type="molecule type" value="Genomic_DNA"/>
</dbReference>
<comment type="caution">
    <text evidence="1">The sequence shown here is derived from an EMBL/GenBank/DDBJ whole genome shotgun (WGS) entry which is preliminary data.</text>
</comment>
<dbReference type="PANTHER" id="PTHR33064">
    <property type="entry name" value="POL PROTEIN"/>
    <property type="match status" value="1"/>
</dbReference>
<sequence>MMDAVLRGLTWQSCLVYLDDVNIFSRGSVAQHVVQLAGAGLSLKASKCSFASEKLNYLGHELDGAGVRPMSSLVESVKNFPTPTDVTEVKRFVHMAGYYRRFVSDFAAKAAPITKLLRKGVVWRWGDSQKKAFECLKKA</sequence>
<name>A0A6A3S533_9STRA</name>
<protein>
    <recommendedName>
        <fullName evidence="3">Reverse transcriptase domain-containing protein</fullName>
    </recommendedName>
</protein>
<dbReference type="InterPro" id="IPR043502">
    <property type="entry name" value="DNA/RNA_pol_sf"/>
</dbReference>
<dbReference type="Proteomes" id="UP000440732">
    <property type="component" value="Unassembled WGS sequence"/>
</dbReference>
<dbReference type="Gene3D" id="3.30.70.270">
    <property type="match status" value="2"/>
</dbReference>
<dbReference type="AlphaFoldDB" id="A0A6A3S533"/>
<organism evidence="1 2">
    <name type="scientific">Phytophthora fragariae</name>
    <dbReference type="NCBI Taxonomy" id="53985"/>
    <lineage>
        <taxon>Eukaryota</taxon>
        <taxon>Sar</taxon>
        <taxon>Stramenopiles</taxon>
        <taxon>Oomycota</taxon>
        <taxon>Peronosporomycetes</taxon>
        <taxon>Peronosporales</taxon>
        <taxon>Peronosporaceae</taxon>
        <taxon>Phytophthora</taxon>
    </lineage>
</organism>
<dbReference type="FunFam" id="3.30.70.270:FF:000020">
    <property type="entry name" value="Transposon Tf2-6 polyprotein-like Protein"/>
    <property type="match status" value="1"/>
</dbReference>
<gene>
    <name evidence="1" type="ORF">PF006_g21297</name>
</gene>
<evidence type="ECO:0000313" key="1">
    <source>
        <dbReference type="EMBL" id="KAE9106715.1"/>
    </source>
</evidence>
<proteinExistence type="predicted"/>
<evidence type="ECO:0000313" key="2">
    <source>
        <dbReference type="Proteomes" id="UP000440732"/>
    </source>
</evidence>
<dbReference type="SUPFAM" id="SSF56672">
    <property type="entry name" value="DNA/RNA polymerases"/>
    <property type="match status" value="1"/>
</dbReference>
<dbReference type="PANTHER" id="PTHR33064:SF37">
    <property type="entry name" value="RIBONUCLEASE H"/>
    <property type="match status" value="1"/>
</dbReference>
<dbReference type="InterPro" id="IPR051320">
    <property type="entry name" value="Viral_Replic_Matur_Polypro"/>
</dbReference>
<accession>A0A6A3S533</accession>
<reference evidence="1 2" key="1">
    <citation type="submission" date="2018-08" db="EMBL/GenBank/DDBJ databases">
        <title>Genomic investigation of the strawberry pathogen Phytophthora fragariae indicates pathogenicity is determined by transcriptional variation in three key races.</title>
        <authorList>
            <person name="Adams T.M."/>
            <person name="Armitage A.D."/>
            <person name="Sobczyk M.K."/>
            <person name="Bates H.J."/>
            <person name="Dunwell J.M."/>
            <person name="Nellist C.F."/>
            <person name="Harrison R.J."/>
        </authorList>
    </citation>
    <scope>NUCLEOTIDE SEQUENCE [LARGE SCALE GENOMIC DNA]</scope>
    <source>
        <strain evidence="1 2">NOV-5</strain>
    </source>
</reference>